<dbReference type="RefSeq" id="WP_119267972.1">
    <property type="nucleotide sequence ID" value="NZ_CP063196.1"/>
</dbReference>
<dbReference type="PROSITE" id="PS50989">
    <property type="entry name" value="COA_CT_CTER"/>
    <property type="match status" value="1"/>
</dbReference>
<name>A0A399G2M4_9ACTN</name>
<keyword evidence="1 2" id="KW-0808">Transferase</keyword>
<dbReference type="PANTHER" id="PTHR42995:SF5">
    <property type="entry name" value="ACETYL-COENZYME A CARBOXYLASE CARBOXYL TRANSFERASE SUBUNIT BETA, CHLOROPLASTIC"/>
    <property type="match status" value="1"/>
</dbReference>
<dbReference type="InterPro" id="IPR034733">
    <property type="entry name" value="AcCoA_carboxyl_beta"/>
</dbReference>
<protein>
    <submittedName>
        <fullName evidence="2">Acetyl-CoA carboxyl transferase</fullName>
    </submittedName>
</protein>
<dbReference type="GO" id="GO:2001295">
    <property type="term" value="P:malonyl-CoA biosynthetic process"/>
    <property type="evidence" value="ECO:0007669"/>
    <property type="project" value="TreeGrafter"/>
</dbReference>
<evidence type="ECO:0000313" key="3">
    <source>
        <dbReference type="Proteomes" id="UP000265719"/>
    </source>
</evidence>
<dbReference type="GO" id="GO:0009317">
    <property type="term" value="C:acetyl-CoA carboxylase complex"/>
    <property type="evidence" value="ECO:0007669"/>
    <property type="project" value="InterPro"/>
</dbReference>
<dbReference type="KEGG" id="thao:NI17_014880"/>
<reference evidence="2" key="1">
    <citation type="submission" date="2020-10" db="EMBL/GenBank/DDBJ databases">
        <title>De novo genome project of the cellulose decomposer Thermobifida halotolerans type strain.</title>
        <authorList>
            <person name="Nagy I."/>
            <person name="Horvath B."/>
            <person name="Kukolya J."/>
            <person name="Nagy I."/>
            <person name="Orsini M."/>
        </authorList>
    </citation>
    <scope>NUCLEOTIDE SEQUENCE</scope>
    <source>
        <strain evidence="2">DSM 44931</strain>
    </source>
</reference>
<keyword evidence="3" id="KW-1185">Reference proteome</keyword>
<dbReference type="InterPro" id="IPR029045">
    <property type="entry name" value="ClpP/crotonase-like_dom_sf"/>
</dbReference>
<dbReference type="GO" id="GO:0016740">
    <property type="term" value="F:transferase activity"/>
    <property type="evidence" value="ECO:0007669"/>
    <property type="project" value="UniProtKB-KW"/>
</dbReference>
<dbReference type="PRINTS" id="PR01070">
    <property type="entry name" value="ACCCTRFRASEB"/>
</dbReference>
<dbReference type="Gene3D" id="3.90.226.10">
    <property type="entry name" value="2-enoyl-CoA Hydratase, Chain A, domain 1"/>
    <property type="match status" value="2"/>
</dbReference>
<dbReference type="Pfam" id="PF01039">
    <property type="entry name" value="Carboxyl_trans"/>
    <property type="match status" value="1"/>
</dbReference>
<dbReference type="GO" id="GO:0006633">
    <property type="term" value="P:fatty acid biosynthetic process"/>
    <property type="evidence" value="ECO:0007669"/>
    <property type="project" value="InterPro"/>
</dbReference>
<dbReference type="InterPro" id="IPR011763">
    <property type="entry name" value="COA_CT_C"/>
</dbReference>
<dbReference type="Proteomes" id="UP000265719">
    <property type="component" value="Chromosome"/>
</dbReference>
<dbReference type="InterPro" id="IPR000438">
    <property type="entry name" value="Acetyl_CoA_COase_Trfase_b_su"/>
</dbReference>
<gene>
    <name evidence="2" type="ORF">NI17_014880</name>
</gene>
<accession>A0A399G2M4</accession>
<dbReference type="PANTHER" id="PTHR42995">
    <property type="entry name" value="ACETYL-COENZYME A CARBOXYLASE CARBOXYL TRANSFERASE SUBUNIT BETA, CHLOROPLASTIC"/>
    <property type="match status" value="1"/>
</dbReference>
<dbReference type="GO" id="GO:0003989">
    <property type="term" value="F:acetyl-CoA carboxylase activity"/>
    <property type="evidence" value="ECO:0007669"/>
    <property type="project" value="InterPro"/>
</dbReference>
<dbReference type="AlphaFoldDB" id="A0A399G2M4"/>
<dbReference type="PROSITE" id="PS50980">
    <property type="entry name" value="COA_CT_NTER"/>
    <property type="match status" value="1"/>
</dbReference>
<dbReference type="InterPro" id="IPR011762">
    <property type="entry name" value="COA_CT_N"/>
</dbReference>
<organism evidence="2 3">
    <name type="scientific">Thermobifida halotolerans</name>
    <dbReference type="NCBI Taxonomy" id="483545"/>
    <lineage>
        <taxon>Bacteria</taxon>
        <taxon>Bacillati</taxon>
        <taxon>Actinomycetota</taxon>
        <taxon>Actinomycetes</taxon>
        <taxon>Streptosporangiales</taxon>
        <taxon>Nocardiopsidaceae</taxon>
        <taxon>Thermobifida</taxon>
    </lineage>
</organism>
<dbReference type="EMBL" id="CP063196">
    <property type="protein sequence ID" value="UOE18129.1"/>
    <property type="molecule type" value="Genomic_DNA"/>
</dbReference>
<dbReference type="SUPFAM" id="SSF52096">
    <property type="entry name" value="ClpP/crotonase"/>
    <property type="match status" value="2"/>
</dbReference>
<proteinExistence type="predicted"/>
<evidence type="ECO:0000256" key="1">
    <source>
        <dbReference type="ARBA" id="ARBA00022679"/>
    </source>
</evidence>
<evidence type="ECO:0000313" key="2">
    <source>
        <dbReference type="EMBL" id="UOE18129.1"/>
    </source>
</evidence>
<sequence>MGGRRSARALIERTLDAGSFVSWDEPPVNVRPGPEYAAEIVRAAERSGCDEAVLTGEGRLRGRRVAIVASEFAFLAGSVGVAAAERLVRAVERATAERLPLLASPASGGTRMQEGTLAFLAMTKISAAIAAHKAAGLPYLVYLRHPTTGGVLASWGSQGHVTVAEPGALIGFLGPRVYQALYGGEFPEGVQTAENLYRRGLVDAVVDADHLPVIADRALNVLLARPRPLDEVADPGQEEIPDLPAWDSIVRSRRPERPGVRRLLRHAADDVVPLNGTGEGESDPGLLLALARFGDSPCVLLGQDRNRQSIEHPLGPAALREARRGMHLARELRLPLVTVIDTPGAALSRDAEEHGMAGQIARCLAELVTLEAPTVSVLLGQGTGGGALALAPADRVICAQHAWLSPLPPEGASAIVYRTTERAPELAAAQGVRSVELRASGVVDRVVAEHDDAADEPEEFCRRLGSALDYELTVLLHRDRDERLAARHARYRNLGLPPGSG</sequence>